<gene>
    <name evidence="3" type="ORF">GETHED_12460</name>
</gene>
<evidence type="ECO:0000313" key="4">
    <source>
        <dbReference type="Proteomes" id="UP001165044"/>
    </source>
</evidence>
<dbReference type="CDD" id="cd03789">
    <property type="entry name" value="GT9_LPS_heptosyltransferase"/>
    <property type="match status" value="1"/>
</dbReference>
<keyword evidence="2" id="KW-0808">Transferase</keyword>
<evidence type="ECO:0000256" key="1">
    <source>
        <dbReference type="ARBA" id="ARBA00022676"/>
    </source>
</evidence>
<dbReference type="Pfam" id="PF01075">
    <property type="entry name" value="Glyco_transf_9"/>
    <property type="match status" value="1"/>
</dbReference>
<comment type="caution">
    <text evidence="3">The sequence shown here is derived from an EMBL/GenBank/DDBJ whole genome shotgun (WGS) entry which is preliminary data.</text>
</comment>
<dbReference type="InterPro" id="IPR002201">
    <property type="entry name" value="Glyco_trans_9"/>
</dbReference>
<dbReference type="PANTHER" id="PTHR30160">
    <property type="entry name" value="TETRAACYLDISACCHARIDE 4'-KINASE-RELATED"/>
    <property type="match status" value="1"/>
</dbReference>
<sequence length="346" mass="36872">MIPEGAHWVRMPRFIGDAVMIHQALAPLRNLGLPLVAWGPGNVMELFEGSGAFAACVPDQGPPRAWDMARLLRASRAQGVINLPRSSRALVVAFLARTPLRVGWSEGGGRILATTSLRFKGLDGHQIQRYGHLLSKAFPGLSQGAPDLFRPRREAFDQAAAVRKELDVPAPYVVLALGAKYWNKRLGTPVLVRLLDALEQDGIPALVLGGPQEEDLAQGREILALRPQAKVACGRTLLSASAALMADALAVVGNDSSLSHLAAASGTCTLVAFGPTLPGVTAPQGPQVRIFQKAGLDCLGCMRFDCRIQTHACMQELETEPILEVIRGAWRGFTAGAGSSTDPGTR</sequence>
<proteinExistence type="predicted"/>
<dbReference type="EMBL" id="BSDC01000001">
    <property type="protein sequence ID" value="GLH66882.1"/>
    <property type="molecule type" value="Genomic_DNA"/>
</dbReference>
<dbReference type="SUPFAM" id="SSF53756">
    <property type="entry name" value="UDP-Glycosyltransferase/glycogen phosphorylase"/>
    <property type="match status" value="1"/>
</dbReference>
<evidence type="ECO:0000313" key="3">
    <source>
        <dbReference type="EMBL" id="GLH66882.1"/>
    </source>
</evidence>
<evidence type="ECO:0008006" key="5">
    <source>
        <dbReference type="Google" id="ProtNLM"/>
    </source>
</evidence>
<reference evidence="3" key="1">
    <citation type="journal article" date="2023" name="Antonie Van Leeuwenhoek">
        <title>Mesoterricola silvestris gen. nov., sp. nov., Mesoterricola sediminis sp. nov., Geothrix oryzae sp. nov., Geothrix edaphica sp. nov., Geothrix rubra sp. nov., and Geothrix limicola sp. nov., six novel members of Acidobacteriota isolated from soils.</title>
        <authorList>
            <person name="Itoh H."/>
            <person name="Sugisawa Y."/>
            <person name="Mise K."/>
            <person name="Xu Z."/>
            <person name="Kuniyasu M."/>
            <person name="Ushijima N."/>
            <person name="Kawano K."/>
            <person name="Kobayashi E."/>
            <person name="Shiratori Y."/>
            <person name="Masuda Y."/>
            <person name="Senoo K."/>
        </authorList>
    </citation>
    <scope>NUCLEOTIDE SEQUENCE</scope>
    <source>
        <strain evidence="3">Red802</strain>
    </source>
</reference>
<dbReference type="Proteomes" id="UP001165044">
    <property type="component" value="Unassembled WGS sequence"/>
</dbReference>
<evidence type="ECO:0000256" key="2">
    <source>
        <dbReference type="ARBA" id="ARBA00022679"/>
    </source>
</evidence>
<protein>
    <recommendedName>
        <fullName evidence="5">Glycosyltransferase family 9 protein</fullName>
    </recommendedName>
</protein>
<dbReference type="InterPro" id="IPR051199">
    <property type="entry name" value="LPS_LOS_Heptosyltrfase"/>
</dbReference>
<keyword evidence="4" id="KW-1185">Reference proteome</keyword>
<name>A0ABQ5PWV8_9BACT</name>
<accession>A0ABQ5PWV8</accession>
<organism evidence="3 4">
    <name type="scientific">Geothrix edaphica</name>
    <dbReference type="NCBI Taxonomy" id="2927976"/>
    <lineage>
        <taxon>Bacteria</taxon>
        <taxon>Pseudomonadati</taxon>
        <taxon>Acidobacteriota</taxon>
        <taxon>Holophagae</taxon>
        <taxon>Holophagales</taxon>
        <taxon>Holophagaceae</taxon>
        <taxon>Geothrix</taxon>
    </lineage>
</organism>
<keyword evidence="1" id="KW-0328">Glycosyltransferase</keyword>
<dbReference type="Gene3D" id="3.40.50.2000">
    <property type="entry name" value="Glycogen Phosphorylase B"/>
    <property type="match status" value="2"/>
</dbReference>